<dbReference type="Pfam" id="PF08502">
    <property type="entry name" value="LeuA_dimer"/>
    <property type="match status" value="1"/>
</dbReference>
<dbReference type="GO" id="GO:0003852">
    <property type="term" value="F:2-isopropylmalate synthase activity"/>
    <property type="evidence" value="ECO:0007669"/>
    <property type="project" value="UniProtKB-UniRule"/>
</dbReference>
<dbReference type="NCBIfam" id="NF002085">
    <property type="entry name" value="PRK00915.1-2"/>
    <property type="match status" value="1"/>
</dbReference>
<dbReference type="PROSITE" id="PS50991">
    <property type="entry name" value="PYR_CT"/>
    <property type="match status" value="1"/>
</dbReference>
<dbReference type="CDD" id="cd07940">
    <property type="entry name" value="DRE_TIM_IPMS"/>
    <property type="match status" value="1"/>
</dbReference>
<evidence type="ECO:0000256" key="6">
    <source>
        <dbReference type="ARBA" id="ARBA00022605"/>
    </source>
</evidence>
<evidence type="ECO:0000256" key="8">
    <source>
        <dbReference type="ARBA" id="ARBA00022723"/>
    </source>
</evidence>
<accession>A0A0F5I4R0</accession>
<accession>A0A0F5HS12</accession>
<feature type="binding site" evidence="11">
    <location>
        <position position="201"/>
    </location>
    <ligand>
        <name>Mn(2+)</name>
        <dbReference type="ChEBI" id="CHEBI:29035"/>
    </ligand>
</feature>
<reference evidence="13" key="1">
    <citation type="submission" date="2015-02" db="EMBL/GenBank/DDBJ databases">
        <title>Genome Assembly of Bacillaceae bacterium MTCC 8252.</title>
        <authorList>
            <person name="Verma A."/>
            <person name="Khatri I."/>
            <person name="Mual P."/>
            <person name="Subramanian S."/>
            <person name="Krishnamurthi S."/>
        </authorList>
    </citation>
    <scope>NUCLEOTIDE SEQUENCE [LARGE SCALE GENOMIC DNA]</scope>
    <source>
        <strain evidence="13">MTCC 8252</strain>
    </source>
</reference>
<evidence type="ECO:0000256" key="9">
    <source>
        <dbReference type="ARBA" id="ARBA00023211"/>
    </source>
</evidence>
<dbReference type="Pfam" id="PF00682">
    <property type="entry name" value="HMGL-like"/>
    <property type="match status" value="1"/>
</dbReference>
<feature type="binding site" evidence="11">
    <location>
        <position position="237"/>
    </location>
    <ligand>
        <name>Mn(2+)</name>
        <dbReference type="ChEBI" id="CHEBI:29035"/>
    </ligand>
</feature>
<dbReference type="InterPro" id="IPR005671">
    <property type="entry name" value="LeuA_bact_synth"/>
</dbReference>
<evidence type="ECO:0000313" key="13">
    <source>
        <dbReference type="EMBL" id="KKB40468.1"/>
    </source>
</evidence>
<comment type="catalytic activity">
    <reaction evidence="11">
        <text>3-methyl-2-oxobutanoate + acetyl-CoA + H2O = (2S)-2-isopropylmalate + CoA + H(+)</text>
        <dbReference type="Rhea" id="RHEA:21524"/>
        <dbReference type="ChEBI" id="CHEBI:1178"/>
        <dbReference type="ChEBI" id="CHEBI:11851"/>
        <dbReference type="ChEBI" id="CHEBI:15377"/>
        <dbReference type="ChEBI" id="CHEBI:15378"/>
        <dbReference type="ChEBI" id="CHEBI:57287"/>
        <dbReference type="ChEBI" id="CHEBI:57288"/>
        <dbReference type="EC" id="2.3.3.13"/>
    </reaction>
</comment>
<dbReference type="InterPro" id="IPR002034">
    <property type="entry name" value="AIPM/Hcit_synth_CS"/>
</dbReference>
<proteinExistence type="inferred from homology"/>
<dbReference type="FunFam" id="3.20.20.70:FF:000010">
    <property type="entry name" value="2-isopropylmalate synthase"/>
    <property type="match status" value="1"/>
</dbReference>
<keyword evidence="11" id="KW-0963">Cytoplasm</keyword>
<dbReference type="SUPFAM" id="SSF51569">
    <property type="entry name" value="Aldolase"/>
    <property type="match status" value="1"/>
</dbReference>
<protein>
    <recommendedName>
        <fullName evidence="4 11">2-isopropylmalate synthase</fullName>
        <ecNumber evidence="3 11">2.3.3.13</ecNumber>
    </recommendedName>
    <alternativeName>
        <fullName evidence="11">Alpha-IPM synthase</fullName>
    </alternativeName>
    <alternativeName>
        <fullName evidence="11">Alpha-isopropylmalate synthase</fullName>
    </alternativeName>
</protein>
<dbReference type="EMBL" id="JWIR02000029">
    <property type="protein sequence ID" value="KKB40468.1"/>
    <property type="molecule type" value="Genomic_DNA"/>
</dbReference>
<feature type="region of interest" description="Regulatory domain" evidence="11">
    <location>
        <begin position="392"/>
        <end position="516"/>
    </location>
</feature>
<dbReference type="GO" id="GO:0009098">
    <property type="term" value="P:L-leucine biosynthetic process"/>
    <property type="evidence" value="ECO:0007669"/>
    <property type="project" value="UniProtKB-UniRule"/>
</dbReference>
<evidence type="ECO:0000256" key="3">
    <source>
        <dbReference type="ARBA" id="ARBA00012973"/>
    </source>
</evidence>
<dbReference type="Gene3D" id="3.30.160.270">
    <property type="match status" value="1"/>
</dbReference>
<keyword evidence="8 11" id="KW-0479">Metal-binding</keyword>
<feature type="binding site" evidence="11">
    <location>
        <position position="203"/>
    </location>
    <ligand>
        <name>Mn(2+)</name>
        <dbReference type="ChEBI" id="CHEBI:29035"/>
    </ligand>
</feature>
<evidence type="ECO:0000256" key="4">
    <source>
        <dbReference type="ARBA" id="ARBA00018198"/>
    </source>
</evidence>
<comment type="cofactor">
    <cofactor evidence="11">
        <name>Mn(2+)</name>
        <dbReference type="ChEBI" id="CHEBI:29035"/>
    </cofactor>
</comment>
<dbReference type="InterPro" id="IPR050073">
    <property type="entry name" value="2-IPM_HCS-like"/>
</dbReference>
<dbReference type="OrthoDB" id="9804858at2"/>
<dbReference type="Gene3D" id="3.20.20.70">
    <property type="entry name" value="Aldolase class I"/>
    <property type="match status" value="1"/>
</dbReference>
<dbReference type="NCBIfam" id="NF002088">
    <property type="entry name" value="PRK00915.1-5"/>
    <property type="match status" value="1"/>
</dbReference>
<evidence type="ECO:0000313" key="14">
    <source>
        <dbReference type="Proteomes" id="UP000031563"/>
    </source>
</evidence>
<dbReference type="InterPro" id="IPR013709">
    <property type="entry name" value="2-isopropylmalate_synth_dimer"/>
</dbReference>
<dbReference type="SUPFAM" id="SSF110921">
    <property type="entry name" value="2-isopropylmalate synthase LeuA, allosteric (dimerisation) domain"/>
    <property type="match status" value="1"/>
</dbReference>
<dbReference type="GO" id="GO:0030145">
    <property type="term" value="F:manganese ion binding"/>
    <property type="evidence" value="ECO:0007669"/>
    <property type="project" value="UniProtKB-UniRule"/>
</dbReference>
<dbReference type="NCBIfam" id="NF002086">
    <property type="entry name" value="PRK00915.1-3"/>
    <property type="match status" value="1"/>
</dbReference>
<dbReference type="GO" id="GO:0003985">
    <property type="term" value="F:acetyl-CoA C-acetyltransferase activity"/>
    <property type="evidence" value="ECO:0007669"/>
    <property type="project" value="UniProtKB-UniRule"/>
</dbReference>
<organism evidence="13 14">
    <name type="scientific">Bacillus thermotolerans</name>
    <name type="common">Quasibacillus thermotolerans</name>
    <dbReference type="NCBI Taxonomy" id="1221996"/>
    <lineage>
        <taxon>Bacteria</taxon>
        <taxon>Bacillati</taxon>
        <taxon>Bacillota</taxon>
        <taxon>Bacilli</taxon>
        <taxon>Bacillales</taxon>
        <taxon>Bacillaceae</taxon>
        <taxon>Bacillus</taxon>
    </lineage>
</organism>
<dbReference type="NCBIfam" id="TIGR00973">
    <property type="entry name" value="leuA_bact"/>
    <property type="match status" value="1"/>
</dbReference>
<keyword evidence="14" id="KW-1185">Reference proteome</keyword>
<comment type="function">
    <text evidence="11">Catalyzes the condensation of the acetyl group of acetyl-CoA with 3-methyl-2-oxobutanoate (2-ketoisovalerate) to form 3-carboxy-3-hydroxy-4-methylpentanoate (2-isopropylmalate).</text>
</comment>
<feature type="domain" description="Pyruvate carboxyltransferase" evidence="12">
    <location>
        <begin position="4"/>
        <end position="266"/>
    </location>
</feature>
<gene>
    <name evidence="11" type="primary">leuA</name>
    <name evidence="13" type="ORF">QY95_01463</name>
</gene>
<evidence type="ECO:0000256" key="10">
    <source>
        <dbReference type="ARBA" id="ARBA00023304"/>
    </source>
</evidence>
<comment type="similarity">
    <text evidence="2 11">Belongs to the alpha-IPM synthase/homocitrate synthase family. LeuA type 1 subfamily.</text>
</comment>
<dbReference type="HAMAP" id="MF_01025">
    <property type="entry name" value="LeuA_type1"/>
    <property type="match status" value="1"/>
</dbReference>
<dbReference type="GO" id="GO:0005737">
    <property type="term" value="C:cytoplasm"/>
    <property type="evidence" value="ECO:0007669"/>
    <property type="project" value="UniProtKB-UniRule"/>
</dbReference>
<dbReference type="Pfam" id="PF22617">
    <property type="entry name" value="HCS_D2"/>
    <property type="match status" value="1"/>
</dbReference>
<feature type="binding site" evidence="11">
    <location>
        <position position="13"/>
    </location>
    <ligand>
        <name>Mn(2+)</name>
        <dbReference type="ChEBI" id="CHEBI:29035"/>
    </ligand>
</feature>
<dbReference type="FunFam" id="3.30.160.270:FF:000003">
    <property type="entry name" value="2-isopropylmalate synthase"/>
    <property type="match status" value="1"/>
</dbReference>
<dbReference type="PANTHER" id="PTHR10277">
    <property type="entry name" value="HOMOCITRATE SYNTHASE-RELATED"/>
    <property type="match status" value="1"/>
</dbReference>
<keyword evidence="7 11" id="KW-0808">Transferase</keyword>
<dbReference type="PROSITE" id="PS00816">
    <property type="entry name" value="AIPM_HOMOCIT_SYNTH_2"/>
    <property type="match status" value="1"/>
</dbReference>
<sequence length="516" mass="56247">MRKVEIFDTTLRDGEQSAGVNLNTIEKLEIAKQLERLGVDVIEAGFPAASRGDLEAVKLIANTVKNSSVTGLARSHKNDIDAAWEALKGAEEPRIHVFLATSPIHREYKLKMSKDEVVERAVQAVKYAKERFAKVQFSAEDACRTELDFLARIAEAVIDAGATVVNIPDTVGYITPKEIKDIFSYLKNNVPNIDRAILSAHCHDDLGMATANSLAAIEGGAGQVEGTINGIGERAGNVALEEVAVALHIRNDFYQASTGLKLDEIKRTSSLVSKLTGMIVPANKAVIGDNAFAHESGIHQDGVLKEKTTYEIITPELIGLKSNKLVLGKHSGRHAFKSKALDLGFELSEEKLNEAFSTFKDLADKKKEITEEDLFSILADKQTETVDVSRYELNSVQVQYGTENIPTATISATLPNGDQVTEAATGSGSVEAIYNTIERLVNEPVTLQDYKINSVSAGRDALAEVYVRINHKEIETSGRGTAQDVLEASARAYLNAVNRVLTLEAQQKELQKVHHI</sequence>
<evidence type="ECO:0000256" key="5">
    <source>
        <dbReference type="ARBA" id="ARBA00022430"/>
    </source>
</evidence>
<dbReference type="RefSeq" id="WP_039233534.1">
    <property type="nucleotide sequence ID" value="NZ_JWIR02000029.1"/>
</dbReference>
<dbReference type="AlphaFoldDB" id="A0A0F5I4R0"/>
<comment type="caution">
    <text evidence="13">The sequence shown here is derived from an EMBL/GenBank/DDBJ whole genome shotgun (WGS) entry which is preliminary data.</text>
</comment>
<name>A0A0F5I4R0_BACTR</name>
<keyword evidence="10 11" id="KW-0100">Branched-chain amino acid biosynthesis</keyword>
<dbReference type="EC" id="2.3.3.13" evidence="3 11"/>
<dbReference type="PROSITE" id="PS00815">
    <property type="entry name" value="AIPM_HOMOCIT_SYNTH_1"/>
    <property type="match status" value="1"/>
</dbReference>
<evidence type="ECO:0000259" key="12">
    <source>
        <dbReference type="PROSITE" id="PS50991"/>
    </source>
</evidence>
<dbReference type="Proteomes" id="UP000031563">
    <property type="component" value="Unassembled WGS sequence"/>
</dbReference>
<dbReference type="PANTHER" id="PTHR10277:SF9">
    <property type="entry name" value="2-ISOPROPYLMALATE SYNTHASE 1, CHLOROPLASTIC-RELATED"/>
    <property type="match status" value="1"/>
</dbReference>
<dbReference type="UniPathway" id="UPA00048">
    <property type="reaction ID" value="UER00070"/>
</dbReference>
<dbReference type="InterPro" id="IPR054691">
    <property type="entry name" value="LeuA/HCS_post-cat"/>
</dbReference>
<evidence type="ECO:0000256" key="7">
    <source>
        <dbReference type="ARBA" id="ARBA00022679"/>
    </source>
</evidence>
<dbReference type="SMART" id="SM00917">
    <property type="entry name" value="LeuA_dimer"/>
    <property type="match status" value="1"/>
</dbReference>
<keyword evidence="5 11" id="KW-0432">Leucine biosynthesis</keyword>
<dbReference type="InterPro" id="IPR000891">
    <property type="entry name" value="PYR_CT"/>
</dbReference>
<dbReference type="InterPro" id="IPR013785">
    <property type="entry name" value="Aldolase_TIM"/>
</dbReference>
<dbReference type="FunFam" id="1.10.238.260:FF:000001">
    <property type="entry name" value="2-isopropylmalate synthase"/>
    <property type="match status" value="1"/>
</dbReference>
<comment type="subunit">
    <text evidence="11">Homodimer.</text>
</comment>
<dbReference type="STRING" id="1221996.QY95_01463"/>
<evidence type="ECO:0000256" key="2">
    <source>
        <dbReference type="ARBA" id="ARBA00009396"/>
    </source>
</evidence>
<comment type="pathway">
    <text evidence="1 11">Amino-acid biosynthesis; L-leucine biosynthesis; L-leucine from 3-methyl-2-oxobutanoate: step 1/4.</text>
</comment>
<keyword evidence="9 11" id="KW-0464">Manganese</keyword>
<keyword evidence="6 11" id="KW-0028">Amino-acid biosynthesis</keyword>
<evidence type="ECO:0000256" key="11">
    <source>
        <dbReference type="HAMAP-Rule" id="MF_01025"/>
    </source>
</evidence>
<evidence type="ECO:0000256" key="1">
    <source>
        <dbReference type="ARBA" id="ARBA00004689"/>
    </source>
</evidence>
<dbReference type="InterPro" id="IPR036230">
    <property type="entry name" value="LeuA_allosteric_dom_sf"/>
</dbReference>